<dbReference type="PROSITE" id="PS50158">
    <property type="entry name" value="ZF_CCHC"/>
    <property type="match status" value="1"/>
</dbReference>
<dbReference type="PANTHER" id="PTHR11439">
    <property type="entry name" value="GAG-POL-RELATED RETROTRANSPOSON"/>
    <property type="match status" value="1"/>
</dbReference>
<keyword evidence="3" id="KW-0862">Zinc</keyword>
<evidence type="ECO:0000313" key="7">
    <source>
        <dbReference type="EMBL" id="BCR87173.1"/>
    </source>
</evidence>
<dbReference type="GO" id="GO:0005634">
    <property type="term" value="C:nucleus"/>
    <property type="evidence" value="ECO:0007669"/>
    <property type="project" value="UniProtKB-ARBA"/>
</dbReference>
<dbReference type="EMBL" id="AP024418">
    <property type="protein sequence ID" value="BCR87173.1"/>
    <property type="molecule type" value="Genomic_DNA"/>
</dbReference>
<feature type="compositionally biased region" description="Basic residues" evidence="4">
    <location>
        <begin position="270"/>
        <end position="281"/>
    </location>
</feature>
<feature type="domain" description="CCHC-type" evidence="5">
    <location>
        <begin position="231"/>
        <end position="245"/>
    </location>
</feature>
<dbReference type="InterPro" id="IPR001878">
    <property type="entry name" value="Znf_CCHC"/>
</dbReference>
<organism evidence="7 8">
    <name type="scientific">Aspergillus chevalieri</name>
    <name type="common">Eurotium chevalieri</name>
    <dbReference type="NCBI Taxonomy" id="182096"/>
    <lineage>
        <taxon>Eukaryota</taxon>
        <taxon>Fungi</taxon>
        <taxon>Dikarya</taxon>
        <taxon>Ascomycota</taxon>
        <taxon>Pezizomycotina</taxon>
        <taxon>Eurotiomycetes</taxon>
        <taxon>Eurotiomycetidae</taxon>
        <taxon>Eurotiales</taxon>
        <taxon>Aspergillaceae</taxon>
        <taxon>Aspergillus</taxon>
        <taxon>Aspergillus subgen. Aspergillus</taxon>
    </lineage>
</organism>
<dbReference type="GO" id="GO:0003723">
    <property type="term" value="F:RNA binding"/>
    <property type="evidence" value="ECO:0007669"/>
    <property type="project" value="UniProtKB-KW"/>
</dbReference>
<dbReference type="SUPFAM" id="SSF57756">
    <property type="entry name" value="Retrovirus zinc finger-like domains"/>
    <property type="match status" value="1"/>
</dbReference>
<feature type="compositionally biased region" description="Basic and acidic residues" evidence="4">
    <location>
        <begin position="927"/>
        <end position="937"/>
    </location>
</feature>
<feature type="compositionally biased region" description="Basic and acidic residues" evidence="4">
    <location>
        <begin position="247"/>
        <end position="269"/>
    </location>
</feature>
<evidence type="ECO:0000256" key="2">
    <source>
        <dbReference type="ARBA" id="ARBA00022884"/>
    </source>
</evidence>
<keyword evidence="1" id="KW-0064">Aspartyl protease</keyword>
<proteinExistence type="predicted"/>
<dbReference type="InterPro" id="IPR001584">
    <property type="entry name" value="Integrase_cat-core"/>
</dbReference>
<dbReference type="Pfam" id="PF07727">
    <property type="entry name" value="RVT_2"/>
    <property type="match status" value="1"/>
</dbReference>
<keyword evidence="3" id="KW-0479">Metal-binding</keyword>
<reference evidence="7" key="1">
    <citation type="submission" date="2021-01" db="EMBL/GenBank/DDBJ databases">
        <authorList>
            <consortium name="Aspergillus chevalieri M1 genome sequencing consortium"/>
            <person name="Kazuki M."/>
            <person name="Futagami T."/>
        </authorList>
    </citation>
    <scope>NUCLEOTIDE SEQUENCE</scope>
    <source>
        <strain evidence="7">M1</strain>
    </source>
</reference>
<dbReference type="PROSITE" id="PS00018">
    <property type="entry name" value="EF_HAND_1"/>
    <property type="match status" value="1"/>
</dbReference>
<gene>
    <name evidence="7" type="ORF">ACHE_31160S</name>
</gene>
<protein>
    <submittedName>
        <fullName evidence="7">Uncharacterized protein</fullName>
    </submittedName>
</protein>
<dbReference type="PANTHER" id="PTHR11439:SF483">
    <property type="entry name" value="PEPTIDE SYNTHASE GLIP-LIKE, PUTATIVE (AFU_ORTHOLOGUE AFUA_3G12920)-RELATED"/>
    <property type="match status" value="1"/>
</dbReference>
<feature type="region of interest" description="Disordered" evidence="4">
    <location>
        <begin position="246"/>
        <end position="306"/>
    </location>
</feature>
<evidence type="ECO:0000313" key="8">
    <source>
        <dbReference type="Proteomes" id="UP000637239"/>
    </source>
</evidence>
<dbReference type="InterPro" id="IPR036875">
    <property type="entry name" value="Znf_CCHC_sf"/>
</dbReference>
<dbReference type="CDD" id="cd09272">
    <property type="entry name" value="RNase_HI_RT_Ty1"/>
    <property type="match status" value="1"/>
</dbReference>
<dbReference type="InterPro" id="IPR036397">
    <property type="entry name" value="RNaseH_sf"/>
</dbReference>
<dbReference type="InterPro" id="IPR018247">
    <property type="entry name" value="EF_Hand_1_Ca_BS"/>
</dbReference>
<dbReference type="GO" id="GO:0004190">
    <property type="term" value="F:aspartic-type endopeptidase activity"/>
    <property type="evidence" value="ECO:0007669"/>
    <property type="project" value="UniProtKB-KW"/>
</dbReference>
<dbReference type="SUPFAM" id="SSF53098">
    <property type="entry name" value="Ribonuclease H-like"/>
    <property type="match status" value="1"/>
</dbReference>
<feature type="domain" description="Integrase catalytic" evidence="6">
    <location>
        <begin position="611"/>
        <end position="786"/>
    </location>
</feature>
<keyword evidence="3" id="KW-0863">Zinc-finger</keyword>
<dbReference type="InterPro" id="IPR013103">
    <property type="entry name" value="RVT_2"/>
</dbReference>
<dbReference type="InterPro" id="IPR043502">
    <property type="entry name" value="DNA/RNA_pol_sf"/>
</dbReference>
<dbReference type="InterPro" id="IPR054722">
    <property type="entry name" value="PolX-like_BBD"/>
</dbReference>
<dbReference type="Pfam" id="PF14223">
    <property type="entry name" value="Retrotran_gag_2"/>
    <property type="match status" value="1"/>
</dbReference>
<feature type="compositionally biased region" description="Basic and acidic residues" evidence="4">
    <location>
        <begin position="961"/>
        <end position="992"/>
    </location>
</feature>
<dbReference type="Pfam" id="PF00665">
    <property type="entry name" value="rve"/>
    <property type="match status" value="1"/>
</dbReference>
<evidence type="ECO:0000256" key="1">
    <source>
        <dbReference type="ARBA" id="ARBA00022750"/>
    </source>
</evidence>
<feature type="region of interest" description="Disordered" evidence="4">
    <location>
        <begin position="873"/>
        <end position="1049"/>
    </location>
</feature>
<keyword evidence="1" id="KW-0378">Hydrolase</keyword>
<sequence length="1608" mass="181091">MMVGTGSESKMPSKEPLEDPGIKIYSFNIEKLNEENARYWFYAMESQLKVQFAWQAIDYYYEVGKETYNQIRKDNLKWTKVDMKADMIIQQGLTPTIVLEIKDLPNAGAKWDYLKEAYLKSSNAMKAMQLMKMANWYQGSNVNAKDAYREIEQLGRELIDMNGSKKIDIDELVVIWYLRGLREEYAMLKGTVMSSDVNLNKSYVLKRAIDFDQLRGGPTEKASRIQKKGTKCFACGKTGHRARNCLSKRDDHDASADESKRQGGRDGRNKKPNRFSKQKGKSAKEGGSMAGNNNDDDDNDDGGYMSEYGTRAIEVADISEETAMHAAECAVEYTAEDAGSCVGDGHVDEDSDVQDGFTCEEAQFPEEHDACATEDVQASPITEYKIEWAKYIIEGAHRVRMDPSRWCFDSGATSMCSGNRSIFEYLDETSRGHLIIASGTEMPIKGRGIVRFNLPNGMSARLGRVVYVPGLAENLLSLEVLHMAGFQSIGSRKGYVLKKDGKVVAQGKRDGRTTYLHSVRHVNALFIGPKAAKRQQYARMALSADEQTRMKQELIHRRLGHAGRSRFNTCVEYMELDELKLGKQDQLLHDNCEVCAKAKKVKKQSHAPIPRARKPLERVYMDFWGPNREGIGQERYYLSLIDDCTRYSWIFIKMDRRAESVMHTLDSWLRQVERQSGKVLLVIRTDNAAEFVALRPWAEEKGIELEFIEAETPAQNGVAERYNRVIMDIARALLIDSGISKRYWKYAAVTANYLRNRTLLVKRKEDGHEKVDKDEKTPYELWHGHRPDLAHLRAWGCRVLFYHKPESKLESRAMEGTFLMYGKSNKQYLVLPRGGSELKLVTNPEFRERENGNLSELSAGQVDIQSLLTSTVLPVGPPTEAPAQASIGMTSKRPTEEPAGAGLPVNEPFHTNEPTINSMPELLNMRLNKEDGEKERNSSSSTGGTTDKPLKLSEVQPEGEVEQRAPVEHTNNEVLEKEPREQADETPKDMPRPEPVPEDGRHRSELEMERRSARVRQPSERMMESRQTEQMYGRKRKAEGEDTGNSDRPAQRMRAHFARLAVAAELLQTDREYEVAEKACAAREKAGIRIPKSYSEAVNDPIYGSKWKEAIHKELSTLISFGTWELIPRKEAEGTISSTRWVFDVKLGPDGRIDRFKARLVARGNEQSDDDFNETFAPVFRIDSLRILLAIAAQLGLLAHVLDANNAFAGSDLDKPNCMEIPEGLQDFDPDVTSTRGLVLELKKSLYGLRQSANLWHRKISDFLKKIGFKPITADPSVFINGRGLIIAVYVDDIVIFGKDANDIDVVKQKLKEFHPMTDSGLVKKLLGIRFTWGRDRSIQLDQQSYAQQILDEFGMADCKPVSTPIGPSIKLEAPDSSLLGRAEHKLFRRLIGRLIFLVIATRPDIAFAVNQLSQYLAEPRKVHLAAAKHVLRYVKGTMGYGLTFGAKGSPKGLYAYADSAYANSAKNRSTTGFIFFINGTPITWSSRKQSVTAQSSTEAEYMAVSEAAKQAVWIRHFLYAIGKGSIYRDAPTTIYEDNQGAIKIADNPINHPKTKHIAVRYHAIRDHIGNGEICLEHLSTDKMIADGLTKVTNHASQGRLVEDLGLA</sequence>
<dbReference type="SMART" id="SM00343">
    <property type="entry name" value="ZnF_C2HC"/>
    <property type="match status" value="1"/>
</dbReference>
<dbReference type="GeneID" id="66981532"/>
<dbReference type="GO" id="GO:0015074">
    <property type="term" value="P:DNA integration"/>
    <property type="evidence" value="ECO:0007669"/>
    <property type="project" value="InterPro"/>
</dbReference>
<evidence type="ECO:0000256" key="3">
    <source>
        <dbReference type="PROSITE-ProRule" id="PRU00047"/>
    </source>
</evidence>
<keyword evidence="8" id="KW-1185">Reference proteome</keyword>
<dbReference type="GO" id="GO:0008270">
    <property type="term" value="F:zinc ion binding"/>
    <property type="evidence" value="ECO:0007669"/>
    <property type="project" value="UniProtKB-KW"/>
</dbReference>
<dbReference type="InterPro" id="IPR012337">
    <property type="entry name" value="RNaseH-like_sf"/>
</dbReference>
<evidence type="ECO:0000259" key="5">
    <source>
        <dbReference type="PROSITE" id="PS50158"/>
    </source>
</evidence>
<dbReference type="KEGG" id="ache:ACHE_31160S"/>
<feature type="compositionally biased region" description="Basic and acidic residues" evidence="4">
    <location>
        <begin position="998"/>
        <end position="1027"/>
    </location>
</feature>
<accession>A0A7R7VNH8</accession>
<dbReference type="PROSITE" id="PS50994">
    <property type="entry name" value="INTEGRASE"/>
    <property type="match status" value="1"/>
</dbReference>
<name>A0A7R7VNH8_ASPCH</name>
<dbReference type="Proteomes" id="UP000637239">
    <property type="component" value="Chromosome 3"/>
</dbReference>
<evidence type="ECO:0000259" key="6">
    <source>
        <dbReference type="PROSITE" id="PS50994"/>
    </source>
</evidence>
<keyword evidence="1" id="KW-0645">Protease</keyword>
<evidence type="ECO:0000256" key="4">
    <source>
        <dbReference type="SAM" id="MobiDB-lite"/>
    </source>
</evidence>
<dbReference type="RefSeq" id="XP_043135695.1">
    <property type="nucleotide sequence ID" value="XM_043277859.1"/>
</dbReference>
<dbReference type="Gene3D" id="3.30.420.10">
    <property type="entry name" value="Ribonuclease H-like superfamily/Ribonuclease H"/>
    <property type="match status" value="1"/>
</dbReference>
<reference evidence="7" key="2">
    <citation type="submission" date="2021-02" db="EMBL/GenBank/DDBJ databases">
        <title>Aspergillus chevalieri M1 genome sequence.</title>
        <authorList>
            <person name="Kadooka C."/>
            <person name="Mori K."/>
            <person name="Futagami T."/>
        </authorList>
    </citation>
    <scope>NUCLEOTIDE SEQUENCE</scope>
    <source>
        <strain evidence="7">M1</strain>
    </source>
</reference>
<keyword evidence="2" id="KW-0694">RNA-binding</keyword>
<dbReference type="Pfam" id="PF22936">
    <property type="entry name" value="Pol_BBD"/>
    <property type="match status" value="1"/>
</dbReference>
<dbReference type="SUPFAM" id="SSF56672">
    <property type="entry name" value="DNA/RNA polymerases"/>
    <property type="match status" value="1"/>
</dbReference>